<gene>
    <name evidence="1" type="ORF">BSAL_49295</name>
</gene>
<dbReference type="AlphaFoldDB" id="A0A0S4IH62"/>
<dbReference type="EMBL" id="CYKH01000012">
    <property type="protein sequence ID" value="CUE58732.1"/>
    <property type="molecule type" value="Genomic_DNA"/>
</dbReference>
<dbReference type="VEuPathDB" id="TriTrypDB:BSAL_49295"/>
<evidence type="ECO:0000313" key="1">
    <source>
        <dbReference type="EMBL" id="CUE58732.1"/>
    </source>
</evidence>
<protein>
    <submittedName>
        <fullName evidence="1">Uncharacterized protein</fullName>
    </submittedName>
</protein>
<accession>A0A0S4IH62</accession>
<organism evidence="1 2">
    <name type="scientific">Bodo saltans</name>
    <name type="common">Flagellated protozoan</name>
    <dbReference type="NCBI Taxonomy" id="75058"/>
    <lineage>
        <taxon>Eukaryota</taxon>
        <taxon>Discoba</taxon>
        <taxon>Euglenozoa</taxon>
        <taxon>Kinetoplastea</taxon>
        <taxon>Metakinetoplastina</taxon>
        <taxon>Eubodonida</taxon>
        <taxon>Bodonidae</taxon>
        <taxon>Bodo</taxon>
    </lineage>
</organism>
<dbReference type="Proteomes" id="UP000051952">
    <property type="component" value="Unassembled WGS sequence"/>
</dbReference>
<evidence type="ECO:0000313" key="2">
    <source>
        <dbReference type="Proteomes" id="UP000051952"/>
    </source>
</evidence>
<sequence length="103" mass="11698">MRARVMVGSGLKIECGFTFHVVLSFMRVRPRVGLPFFHCEMFPPTNPNALAVLSLKSLQYPHLTQMNTPTLLNNNLGFLFELLLENCILFSRLFVCFSIVGSF</sequence>
<reference evidence="2" key="1">
    <citation type="submission" date="2015-09" db="EMBL/GenBank/DDBJ databases">
        <authorList>
            <consortium name="Pathogen Informatics"/>
        </authorList>
    </citation>
    <scope>NUCLEOTIDE SEQUENCE [LARGE SCALE GENOMIC DNA]</scope>
    <source>
        <strain evidence="2">Lake Konstanz</strain>
    </source>
</reference>
<keyword evidence="2" id="KW-1185">Reference proteome</keyword>
<name>A0A0S4IH62_BODSA</name>
<proteinExistence type="predicted"/>